<sequence>MSRQFGHLPACPIPIQWDKVNQSAAIDLYMKGVLPGLRKLIQDGNVAELRDIGFHRAW</sequence>
<evidence type="ECO:0000313" key="1">
    <source>
        <dbReference type="EMBL" id="KLJ12552.1"/>
    </source>
</evidence>
<protein>
    <submittedName>
        <fullName evidence="1">Uncharacterized protein</fullName>
    </submittedName>
</protein>
<dbReference type="EMBL" id="LDEV01000826">
    <property type="protein sequence ID" value="KLJ12552.1"/>
    <property type="molecule type" value="Genomic_DNA"/>
</dbReference>
<evidence type="ECO:0000313" key="2">
    <source>
        <dbReference type="Proteomes" id="UP000053573"/>
    </source>
</evidence>
<gene>
    <name evidence="1" type="ORF">EMPG_12434</name>
</gene>
<organism evidence="1 2">
    <name type="scientific">Blastomyces silverae</name>
    <dbReference type="NCBI Taxonomy" id="2060906"/>
    <lineage>
        <taxon>Eukaryota</taxon>
        <taxon>Fungi</taxon>
        <taxon>Dikarya</taxon>
        <taxon>Ascomycota</taxon>
        <taxon>Pezizomycotina</taxon>
        <taxon>Eurotiomycetes</taxon>
        <taxon>Eurotiomycetidae</taxon>
        <taxon>Onygenales</taxon>
        <taxon>Ajellomycetaceae</taxon>
        <taxon>Blastomyces</taxon>
    </lineage>
</organism>
<proteinExistence type="predicted"/>
<reference evidence="2" key="1">
    <citation type="journal article" date="2015" name="PLoS Genet.">
        <title>The dynamic genome and transcriptome of the human fungal pathogen Blastomyces and close relative Emmonsia.</title>
        <authorList>
            <person name="Munoz J.F."/>
            <person name="Gauthier G.M."/>
            <person name="Desjardins C.A."/>
            <person name="Gallo J.E."/>
            <person name="Holder J."/>
            <person name="Sullivan T.D."/>
            <person name="Marty A.J."/>
            <person name="Carmen J.C."/>
            <person name="Chen Z."/>
            <person name="Ding L."/>
            <person name="Gujja S."/>
            <person name="Magrini V."/>
            <person name="Misas E."/>
            <person name="Mitreva M."/>
            <person name="Priest M."/>
            <person name="Saif S."/>
            <person name="Whiston E.A."/>
            <person name="Young S."/>
            <person name="Zeng Q."/>
            <person name="Goldman W.E."/>
            <person name="Mardis E.R."/>
            <person name="Taylor J.W."/>
            <person name="McEwen J.G."/>
            <person name="Clay O.K."/>
            <person name="Klein B.S."/>
            <person name="Cuomo C.A."/>
        </authorList>
    </citation>
    <scope>NUCLEOTIDE SEQUENCE [LARGE SCALE GENOMIC DNA]</scope>
    <source>
        <strain evidence="2">UAMH 139</strain>
    </source>
</reference>
<keyword evidence="2" id="KW-1185">Reference proteome</keyword>
<accession>A0A0H1BNG2</accession>
<name>A0A0H1BNG2_9EURO</name>
<comment type="caution">
    <text evidence="1">The sequence shown here is derived from an EMBL/GenBank/DDBJ whole genome shotgun (WGS) entry which is preliminary data.</text>
</comment>
<dbReference type="AlphaFoldDB" id="A0A0H1BNG2"/>
<dbReference type="Proteomes" id="UP000053573">
    <property type="component" value="Unassembled WGS sequence"/>
</dbReference>